<dbReference type="GO" id="GO:0016020">
    <property type="term" value="C:membrane"/>
    <property type="evidence" value="ECO:0007669"/>
    <property type="project" value="InterPro"/>
</dbReference>
<dbReference type="Gene3D" id="2.60.40.10">
    <property type="entry name" value="Immunoglobulins"/>
    <property type="match status" value="5"/>
</dbReference>
<dbReference type="Pfam" id="PF05345">
    <property type="entry name" value="He_PIG"/>
    <property type="match status" value="5"/>
</dbReference>
<gene>
    <name evidence="2" type="ORF">METZ01_LOCUS147102</name>
</gene>
<dbReference type="SUPFAM" id="SSF49313">
    <property type="entry name" value="Cadherin-like"/>
    <property type="match status" value="2"/>
</dbReference>
<dbReference type="GO" id="GO:0005509">
    <property type="term" value="F:calcium ion binding"/>
    <property type="evidence" value="ECO:0007669"/>
    <property type="project" value="InterPro"/>
</dbReference>
<feature type="compositionally biased region" description="Acidic residues" evidence="1">
    <location>
        <begin position="677"/>
        <end position="702"/>
    </location>
</feature>
<evidence type="ECO:0000256" key="1">
    <source>
        <dbReference type="SAM" id="MobiDB-lite"/>
    </source>
</evidence>
<accession>A0A381ZY60</accession>
<dbReference type="InterPro" id="IPR015919">
    <property type="entry name" value="Cadherin-like_sf"/>
</dbReference>
<feature type="compositionally biased region" description="Low complexity" evidence="1">
    <location>
        <begin position="706"/>
        <end position="723"/>
    </location>
</feature>
<dbReference type="InterPro" id="IPR013783">
    <property type="entry name" value="Ig-like_fold"/>
</dbReference>
<dbReference type="EMBL" id="UINC01023154">
    <property type="protein sequence ID" value="SVA94248.1"/>
    <property type="molecule type" value="Genomic_DNA"/>
</dbReference>
<reference evidence="2" key="1">
    <citation type="submission" date="2018-05" db="EMBL/GenBank/DDBJ databases">
        <authorList>
            <person name="Lanie J.A."/>
            <person name="Ng W.-L."/>
            <person name="Kazmierczak K.M."/>
            <person name="Andrzejewski T.M."/>
            <person name="Davidsen T.M."/>
            <person name="Wayne K.J."/>
            <person name="Tettelin H."/>
            <person name="Glass J.I."/>
            <person name="Rusch D."/>
            <person name="Podicherti R."/>
            <person name="Tsui H.-C.T."/>
            <person name="Winkler M.E."/>
        </authorList>
    </citation>
    <scope>NUCLEOTIDE SEQUENCE</scope>
</reference>
<evidence type="ECO:0008006" key="3">
    <source>
        <dbReference type="Google" id="ProtNLM"/>
    </source>
</evidence>
<proteinExistence type="predicted"/>
<protein>
    <recommendedName>
        <fullName evidence="3">Dystroglycan-type cadherin-like domain-containing protein</fullName>
    </recommendedName>
</protein>
<feature type="non-terminal residue" evidence="2">
    <location>
        <position position="801"/>
    </location>
</feature>
<organism evidence="2">
    <name type="scientific">marine metagenome</name>
    <dbReference type="NCBI Taxonomy" id="408172"/>
    <lineage>
        <taxon>unclassified sequences</taxon>
        <taxon>metagenomes</taxon>
        <taxon>ecological metagenomes</taxon>
    </lineage>
</organism>
<feature type="region of interest" description="Disordered" evidence="1">
    <location>
        <begin position="676"/>
        <end position="723"/>
    </location>
</feature>
<sequence>MHVNSSTGVLTFAGQVSSGSSSDRTLTFGDLSLEIPSSNYNYNRPFVARINATGDFTWVTTVTPGSTYHRSLQGMAVHDDGSVDVLMRTYGSTTLGSHTVSSSTYHYVVGSLNASGGWTGAATIVAEDPAGFDVTYDSAMMEGTSEGDLVVAMWMTNDATRLNVTGTAHWLNTTCSGDSLVVLRLDGSELTVEASREDCLTNYGGHSAEYYSQLLVDPQDRVWVFLGHQWQYIGNNHRMMRLDSSLNLDFEEYLEYSNNPANSYSMQWEDIAFDPFGNVLASIYTSQSSLYWDDTYLGRTSSSWNYQNQFFMETAGHAIDGASFNTGEAVVHGVSGLSAMGATCILGSSYCLEYLDSWAISPALPDGLTLNTATGVISGTATTNMTQTNFTIWMNDTALGNQQFNVSFTILDGKPTVSYAQTAFVLERGTQIAPIVPTGISGSIVSWAFVPTLPAGLSLGASNGTIYGTPTVNLTASTFELRVSSNGATRVVGFNITINEPLATISYGNGSYIISRDAAADIRPTLGGGAVASFAILPTDLPMGMSFNTSTGRIHGTPLLITENTTYTVWANNSGGSVNTTVSIWIVGTGLTLSFPASDLVLIIGTTMQPFAGQTSGSAPESWEILPTLPAGLEFGTSNGTIWGTPTEAIPATNYTVWANASGGQTSQATVSITVLEDTDQDGVPDTTDTDDDNDGWGDTDETACSTDPLDDSSTPTDSDNDGTCDALDAVDDSPVFLSYPVSVLYLTLNQSMGELVPTVLGGDVTSWEINPNLPNGLEFNNTTGVISGTPTNTFYPIVIT</sequence>
<dbReference type="AlphaFoldDB" id="A0A381ZY60"/>
<evidence type="ECO:0000313" key="2">
    <source>
        <dbReference type="EMBL" id="SVA94248.1"/>
    </source>
</evidence>
<name>A0A381ZY60_9ZZZZ</name>